<accession>A0A5B9QIL2</accession>
<name>A0A5B9QIL2_9BACT</name>
<keyword evidence="3" id="KW-1185">Reference proteome</keyword>
<feature type="transmembrane region" description="Helical" evidence="1">
    <location>
        <begin position="136"/>
        <end position="156"/>
    </location>
</feature>
<feature type="transmembrane region" description="Helical" evidence="1">
    <location>
        <begin position="188"/>
        <end position="209"/>
    </location>
</feature>
<keyword evidence="1" id="KW-0472">Membrane</keyword>
<dbReference type="Pfam" id="PF06966">
    <property type="entry name" value="DUF1295"/>
    <property type="match status" value="1"/>
</dbReference>
<feature type="transmembrane region" description="Helical" evidence="1">
    <location>
        <begin position="60"/>
        <end position="81"/>
    </location>
</feature>
<dbReference type="Gene3D" id="1.20.120.1630">
    <property type="match status" value="1"/>
</dbReference>
<dbReference type="PROSITE" id="PS50244">
    <property type="entry name" value="S5A_REDUCTASE"/>
    <property type="match status" value="1"/>
</dbReference>
<evidence type="ECO:0000256" key="1">
    <source>
        <dbReference type="SAM" id="Phobius"/>
    </source>
</evidence>
<dbReference type="PANTHER" id="PTHR32251:SF17">
    <property type="entry name" value="STEROID 5-ALPHA REDUCTASE C-TERMINAL DOMAIN-CONTAINING PROTEIN"/>
    <property type="match status" value="1"/>
</dbReference>
<keyword evidence="1" id="KW-0812">Transmembrane</keyword>
<dbReference type="OrthoDB" id="9779233at2"/>
<reference evidence="2 3" key="1">
    <citation type="submission" date="2019-08" db="EMBL/GenBank/DDBJ databases">
        <title>Deep-cultivation of Planctomycetes and their phenomic and genomic characterization uncovers novel biology.</title>
        <authorList>
            <person name="Wiegand S."/>
            <person name="Jogler M."/>
            <person name="Boedeker C."/>
            <person name="Pinto D."/>
            <person name="Vollmers J."/>
            <person name="Rivas-Marin E."/>
            <person name="Kohn T."/>
            <person name="Peeters S.H."/>
            <person name="Heuer A."/>
            <person name="Rast P."/>
            <person name="Oberbeckmann S."/>
            <person name="Bunk B."/>
            <person name="Jeske O."/>
            <person name="Meyerdierks A."/>
            <person name="Storesund J.E."/>
            <person name="Kallscheuer N."/>
            <person name="Luecker S."/>
            <person name="Lage O.M."/>
            <person name="Pohl T."/>
            <person name="Merkel B.J."/>
            <person name="Hornburger P."/>
            <person name="Mueller R.-W."/>
            <person name="Bruemmer F."/>
            <person name="Labrenz M."/>
            <person name="Spormann A.M."/>
            <person name="Op den Camp H."/>
            <person name="Overmann J."/>
            <person name="Amann R."/>
            <person name="Jetten M.S.M."/>
            <person name="Mascher T."/>
            <person name="Medema M.H."/>
            <person name="Devos D.P."/>
            <person name="Kaster A.-K."/>
            <person name="Ovreas L."/>
            <person name="Rohde M."/>
            <person name="Galperin M.Y."/>
            <person name="Jogler C."/>
        </authorList>
    </citation>
    <scope>NUCLEOTIDE SEQUENCE [LARGE SCALE GENOMIC DNA]</scope>
    <source>
        <strain evidence="2 3">Pr1d</strain>
    </source>
</reference>
<sequence>MITAPTILSSNLVLIGCIFVFLWLVSLKLRDASIVDPCWGAGFVIIAWATYAQLDLPSQRASLLIVLITIWGLRLSLYLFWRNWATGEDRRYRAMREKHGRSFWWVSLFTVFLLQAVLMWFISWPVQLGMLLSEPLGVLDVMGTLLCMIGIAFETTGDWQLARFKRLPANKGKVLDTGLWRYTRHPNYFGDFCVWWGIYLIAVAGGAWWTIASPVVMSFFLMKVSGVALLESTIVERRPEYQEYIEKTNAFFPGPPH</sequence>
<keyword evidence="1" id="KW-1133">Transmembrane helix</keyword>
<protein>
    <submittedName>
        <fullName evidence="2">Uncharacterized protein</fullName>
    </submittedName>
</protein>
<proteinExistence type="predicted"/>
<organism evidence="2 3">
    <name type="scientific">Bythopirellula goksoeyrii</name>
    <dbReference type="NCBI Taxonomy" id="1400387"/>
    <lineage>
        <taxon>Bacteria</taxon>
        <taxon>Pseudomonadati</taxon>
        <taxon>Planctomycetota</taxon>
        <taxon>Planctomycetia</taxon>
        <taxon>Pirellulales</taxon>
        <taxon>Lacipirellulaceae</taxon>
        <taxon>Bythopirellula</taxon>
    </lineage>
</organism>
<feature type="transmembrane region" description="Helical" evidence="1">
    <location>
        <begin position="37"/>
        <end position="54"/>
    </location>
</feature>
<dbReference type="Proteomes" id="UP000323917">
    <property type="component" value="Chromosome"/>
</dbReference>
<dbReference type="EMBL" id="CP042913">
    <property type="protein sequence ID" value="QEG36856.1"/>
    <property type="molecule type" value="Genomic_DNA"/>
</dbReference>
<dbReference type="InterPro" id="IPR010721">
    <property type="entry name" value="UstE-like"/>
</dbReference>
<dbReference type="PANTHER" id="PTHR32251">
    <property type="entry name" value="3-OXO-5-ALPHA-STEROID 4-DEHYDROGENASE"/>
    <property type="match status" value="1"/>
</dbReference>
<dbReference type="GO" id="GO:0016020">
    <property type="term" value="C:membrane"/>
    <property type="evidence" value="ECO:0007669"/>
    <property type="project" value="TreeGrafter"/>
</dbReference>
<dbReference type="RefSeq" id="WP_148075157.1">
    <property type="nucleotide sequence ID" value="NZ_CP042913.1"/>
</dbReference>
<dbReference type="AlphaFoldDB" id="A0A5B9QIL2"/>
<feature type="transmembrane region" description="Helical" evidence="1">
    <location>
        <begin position="6"/>
        <end position="25"/>
    </location>
</feature>
<evidence type="ECO:0000313" key="2">
    <source>
        <dbReference type="EMBL" id="QEG36856.1"/>
    </source>
</evidence>
<dbReference type="KEGG" id="bgok:Pr1d_41930"/>
<evidence type="ECO:0000313" key="3">
    <source>
        <dbReference type="Proteomes" id="UP000323917"/>
    </source>
</evidence>
<feature type="transmembrane region" description="Helical" evidence="1">
    <location>
        <begin position="102"/>
        <end position="124"/>
    </location>
</feature>
<gene>
    <name evidence="2" type="ORF">Pr1d_41930</name>
</gene>